<dbReference type="RefSeq" id="WP_106933679.1">
    <property type="nucleotide sequence ID" value="NZ_PYFT01000002.1"/>
</dbReference>
<evidence type="ECO:0000313" key="1">
    <source>
        <dbReference type="EMBL" id="PSR51857.1"/>
    </source>
</evidence>
<dbReference type="EMBL" id="PYFT01000002">
    <property type="protein sequence ID" value="PSR51857.1"/>
    <property type="molecule type" value="Genomic_DNA"/>
</dbReference>
<proteinExistence type="predicted"/>
<organism evidence="1 2">
    <name type="scientific">Adhaeribacter arboris</name>
    <dbReference type="NCBI Taxonomy" id="2072846"/>
    <lineage>
        <taxon>Bacteria</taxon>
        <taxon>Pseudomonadati</taxon>
        <taxon>Bacteroidota</taxon>
        <taxon>Cytophagia</taxon>
        <taxon>Cytophagales</taxon>
        <taxon>Hymenobacteraceae</taxon>
        <taxon>Adhaeribacter</taxon>
    </lineage>
</organism>
<dbReference type="OrthoDB" id="853359at2"/>
<dbReference type="AlphaFoldDB" id="A0A2T2Y8N0"/>
<comment type="caution">
    <text evidence="1">The sequence shown here is derived from an EMBL/GenBank/DDBJ whole genome shotgun (WGS) entry which is preliminary data.</text>
</comment>
<protein>
    <submittedName>
        <fullName evidence="1">Uncharacterized protein</fullName>
    </submittedName>
</protein>
<name>A0A2T2Y8N0_9BACT</name>
<evidence type="ECO:0000313" key="2">
    <source>
        <dbReference type="Proteomes" id="UP000240357"/>
    </source>
</evidence>
<reference evidence="1 2" key="1">
    <citation type="submission" date="2018-03" db="EMBL/GenBank/DDBJ databases">
        <title>Adhaeribacter sp. HMF7605 Genome sequencing and assembly.</title>
        <authorList>
            <person name="Kang H."/>
            <person name="Kang J."/>
            <person name="Cha I."/>
            <person name="Kim H."/>
            <person name="Joh K."/>
        </authorList>
    </citation>
    <scope>NUCLEOTIDE SEQUENCE [LARGE SCALE GENOMIC DNA]</scope>
    <source>
        <strain evidence="1 2">HMF7605</strain>
    </source>
</reference>
<sequence length="88" mass="10078">MNLVTFHQKNIEQRADLVSQKGIYLASRQDALYSYHLFYVQKLFVEVTQEIPGNDLVLIRGFINVFSLSAYLDSIDISALYQDGDGLF</sequence>
<gene>
    <name evidence="1" type="ORF">AHMF7605_28500</name>
</gene>
<dbReference type="Proteomes" id="UP000240357">
    <property type="component" value="Unassembled WGS sequence"/>
</dbReference>
<accession>A0A2T2Y8N0</accession>
<keyword evidence="2" id="KW-1185">Reference proteome</keyword>